<evidence type="ECO:0000256" key="2">
    <source>
        <dbReference type="ARBA" id="ARBA00023242"/>
    </source>
</evidence>
<dbReference type="InterPro" id="IPR052453">
    <property type="entry name" value="CONSTANS-like_ZF"/>
</dbReference>
<dbReference type="InterPro" id="IPR010402">
    <property type="entry name" value="CCT_domain"/>
</dbReference>
<name>A0A7N0VHR0_KALFE</name>
<keyword evidence="2 3" id="KW-0539">Nucleus</keyword>
<dbReference type="GO" id="GO:0006355">
    <property type="term" value="P:regulation of DNA-templated transcription"/>
    <property type="evidence" value="ECO:0007669"/>
    <property type="project" value="TreeGrafter"/>
</dbReference>
<accession>A0A7N0VHR0</accession>
<organism evidence="6 7">
    <name type="scientific">Kalanchoe fedtschenkoi</name>
    <name type="common">Lavender scallops</name>
    <name type="synonym">South American air plant</name>
    <dbReference type="NCBI Taxonomy" id="63787"/>
    <lineage>
        <taxon>Eukaryota</taxon>
        <taxon>Viridiplantae</taxon>
        <taxon>Streptophyta</taxon>
        <taxon>Embryophyta</taxon>
        <taxon>Tracheophyta</taxon>
        <taxon>Spermatophyta</taxon>
        <taxon>Magnoliopsida</taxon>
        <taxon>eudicotyledons</taxon>
        <taxon>Gunneridae</taxon>
        <taxon>Pentapetalae</taxon>
        <taxon>Saxifragales</taxon>
        <taxon>Crassulaceae</taxon>
        <taxon>Kalanchoe</taxon>
    </lineage>
</organism>
<dbReference type="Gramene" id="Kaladp0833s0004.1.v1.1">
    <property type="protein sequence ID" value="Kaladp0833s0004.1.v1.1"/>
    <property type="gene ID" value="Kaladp0833s0004.v1.1"/>
</dbReference>
<feature type="compositionally biased region" description="Polar residues" evidence="4">
    <location>
        <begin position="243"/>
        <end position="261"/>
    </location>
</feature>
<dbReference type="OMA" id="DFDDDCF"/>
<evidence type="ECO:0000256" key="3">
    <source>
        <dbReference type="PROSITE-ProRule" id="PRU00357"/>
    </source>
</evidence>
<dbReference type="PANTHER" id="PTHR31874:SF10">
    <property type="entry name" value="PROTEIN CHLOROPLAST IMPORT APPARATUS 2"/>
    <property type="match status" value="1"/>
</dbReference>
<evidence type="ECO:0000313" key="7">
    <source>
        <dbReference type="Proteomes" id="UP000594263"/>
    </source>
</evidence>
<feature type="compositionally biased region" description="Low complexity" evidence="4">
    <location>
        <begin position="23"/>
        <end position="45"/>
    </location>
</feature>
<dbReference type="PROSITE" id="PS51017">
    <property type="entry name" value="CCT"/>
    <property type="match status" value="1"/>
</dbReference>
<feature type="region of interest" description="Disordered" evidence="4">
    <location>
        <begin position="243"/>
        <end position="296"/>
    </location>
</feature>
<evidence type="ECO:0000256" key="4">
    <source>
        <dbReference type="SAM" id="MobiDB-lite"/>
    </source>
</evidence>
<feature type="domain" description="CCT" evidence="5">
    <location>
        <begin position="357"/>
        <end position="399"/>
    </location>
</feature>
<dbReference type="GO" id="GO:0005634">
    <property type="term" value="C:nucleus"/>
    <property type="evidence" value="ECO:0007669"/>
    <property type="project" value="UniProtKB-SubCell"/>
</dbReference>
<dbReference type="EnsemblPlants" id="Kaladp0833s0004.1.v1.1">
    <property type="protein sequence ID" value="Kaladp0833s0004.1.v1.1"/>
    <property type="gene ID" value="Kaladp0833s0004.v1.1"/>
</dbReference>
<dbReference type="PANTHER" id="PTHR31874">
    <property type="entry name" value="CCT MOTIF FAMILY PROTEIN, EXPRESSED"/>
    <property type="match status" value="1"/>
</dbReference>
<feature type="region of interest" description="Disordered" evidence="4">
    <location>
        <begin position="141"/>
        <end position="163"/>
    </location>
</feature>
<feature type="compositionally biased region" description="Basic residues" evidence="4">
    <location>
        <begin position="52"/>
        <end position="61"/>
    </location>
</feature>
<sequence>MSSCFSGGSRTFGFDLEIVKSTYTSSRNSQSSSSPSSTLSESSHSPNALSTRKPRTPRKRPNQTYNEAAVLLSSAYPTIFPKNLTKPCSTIHNTNATSPRGGSVFFDESSELLLPCRAIDHLGFPLHRPVPSYNRIEQDSKSIKHSPASATTHEINPGGDEFETSSIMDEELEVEGIDSIMGVASPESEPAVGSIHVERSTGIAYSLGFTGLMMRRGVTALRQVDKGDWWRFPVIDMCQLSPRLSSNDDSGGRSQHKVASTDQKKLQKKKKKKVIGEQESEPNNSSDTFMEDAHSEPAVPNLTSSLILKLNYEDVLNAWSDRGSPYDEAPEPDMSRPNAHAMMLAQIDLFGDGGGVREASVLRYKEKRRTRLFSKKIRYQVRKVNADCRPRMKGRFVRKPNSQTMKKK</sequence>
<evidence type="ECO:0000256" key="1">
    <source>
        <dbReference type="ARBA" id="ARBA00004123"/>
    </source>
</evidence>
<dbReference type="Proteomes" id="UP000594263">
    <property type="component" value="Unplaced"/>
</dbReference>
<keyword evidence="7" id="KW-1185">Reference proteome</keyword>
<dbReference type="AlphaFoldDB" id="A0A7N0VHR0"/>
<protein>
    <recommendedName>
        <fullName evidence="5">CCT domain-containing protein</fullName>
    </recommendedName>
</protein>
<comment type="subcellular location">
    <subcellularLocation>
        <location evidence="1 3">Nucleus</location>
    </subcellularLocation>
</comment>
<evidence type="ECO:0000313" key="6">
    <source>
        <dbReference type="EnsemblPlants" id="Kaladp0833s0004.1.v1.1"/>
    </source>
</evidence>
<proteinExistence type="predicted"/>
<reference evidence="6" key="1">
    <citation type="submission" date="2021-01" db="UniProtKB">
        <authorList>
            <consortium name="EnsemblPlants"/>
        </authorList>
    </citation>
    <scope>IDENTIFICATION</scope>
</reference>
<dbReference type="Pfam" id="PF06203">
    <property type="entry name" value="CCT"/>
    <property type="match status" value="1"/>
</dbReference>
<evidence type="ECO:0000259" key="5">
    <source>
        <dbReference type="PROSITE" id="PS51017"/>
    </source>
</evidence>
<feature type="region of interest" description="Disordered" evidence="4">
    <location>
        <begin position="23"/>
        <end position="62"/>
    </location>
</feature>